<evidence type="ECO:0000256" key="3">
    <source>
        <dbReference type="ARBA" id="ARBA00022777"/>
    </source>
</evidence>
<dbReference type="NCBIfam" id="TIGR00045">
    <property type="entry name" value="glycerate kinase"/>
    <property type="match status" value="1"/>
</dbReference>
<dbReference type="SUPFAM" id="SSF110738">
    <property type="entry name" value="Glycerate kinase I"/>
    <property type="match status" value="1"/>
</dbReference>
<gene>
    <name evidence="5" type="ORF">SAMN04489796_101808</name>
</gene>
<evidence type="ECO:0000313" key="5">
    <source>
        <dbReference type="EMBL" id="SDG86962.1"/>
    </source>
</evidence>
<dbReference type="STRING" id="262004.SAMN04489796_101808"/>
<dbReference type="InterPro" id="IPR004381">
    <property type="entry name" value="Glycerate_kinase"/>
</dbReference>
<dbReference type="OrthoDB" id="9774290at2"/>
<dbReference type="Proteomes" id="UP000199492">
    <property type="component" value="Unassembled WGS sequence"/>
</dbReference>
<dbReference type="GO" id="GO:0031388">
    <property type="term" value="P:organic acid phosphorylation"/>
    <property type="evidence" value="ECO:0007669"/>
    <property type="project" value="UniProtKB-UniRule"/>
</dbReference>
<dbReference type="Gene3D" id="3.40.50.10350">
    <property type="entry name" value="Glycerate kinase, domain 1"/>
    <property type="match status" value="1"/>
</dbReference>
<evidence type="ECO:0000256" key="4">
    <source>
        <dbReference type="PIRNR" id="PIRNR006078"/>
    </source>
</evidence>
<organism evidence="5 6">
    <name type="scientific">Winogradskyella thalassocola</name>
    <dbReference type="NCBI Taxonomy" id="262004"/>
    <lineage>
        <taxon>Bacteria</taxon>
        <taxon>Pseudomonadati</taxon>
        <taxon>Bacteroidota</taxon>
        <taxon>Flavobacteriia</taxon>
        <taxon>Flavobacteriales</taxon>
        <taxon>Flavobacteriaceae</taxon>
        <taxon>Winogradskyella</taxon>
    </lineage>
</organism>
<dbReference type="EMBL" id="FNCZ01000001">
    <property type="protein sequence ID" value="SDG86962.1"/>
    <property type="molecule type" value="Genomic_DNA"/>
</dbReference>
<dbReference type="InterPro" id="IPR036129">
    <property type="entry name" value="Glycerate_kinase_sf"/>
</dbReference>
<evidence type="ECO:0000256" key="1">
    <source>
        <dbReference type="ARBA" id="ARBA00006284"/>
    </source>
</evidence>
<dbReference type="PIRSF" id="PIRSF006078">
    <property type="entry name" value="GlxK"/>
    <property type="match status" value="1"/>
</dbReference>
<accession>A0A1G7XRY0</accession>
<keyword evidence="6" id="KW-1185">Reference proteome</keyword>
<evidence type="ECO:0000256" key="2">
    <source>
        <dbReference type="ARBA" id="ARBA00022679"/>
    </source>
</evidence>
<reference evidence="6" key="1">
    <citation type="submission" date="2016-10" db="EMBL/GenBank/DDBJ databases">
        <authorList>
            <person name="Varghese N."/>
            <person name="Submissions S."/>
        </authorList>
    </citation>
    <scope>NUCLEOTIDE SEQUENCE [LARGE SCALE GENOMIC DNA]</scope>
    <source>
        <strain evidence="6">DSM 15363</strain>
    </source>
</reference>
<name>A0A1G7XRY0_9FLAO</name>
<dbReference type="GO" id="GO:0008887">
    <property type="term" value="F:glycerate kinase activity"/>
    <property type="evidence" value="ECO:0007669"/>
    <property type="project" value="UniProtKB-UniRule"/>
</dbReference>
<dbReference type="PANTHER" id="PTHR21599:SF0">
    <property type="entry name" value="GLYCERATE KINASE"/>
    <property type="match status" value="1"/>
</dbReference>
<dbReference type="Gene3D" id="3.90.1510.10">
    <property type="entry name" value="Glycerate kinase, domain 2"/>
    <property type="match status" value="1"/>
</dbReference>
<sequence>MKIVLAPDKFKNSLTGMEFCNVVEATIKAITPHVEIMKSPLADGGDGTIEVVNYYLKGEVIQVKVMNPTFNSVIASFLYSESSKIAFIEMAEASGMKLLKPSDQNCMHTTTYGTGQLILNAIDQGAQHIILGIGGSATNDCGIGMANALGYRFLDKNNNDIKPIGCELINICEIDDSLVDKRLKFIKFQIACDVTNPLYGPNGAAHVYAKQKGATESDISDLDSGLQSFSKILDKHFNIKIQNIAGAGAAGGMGAGAVAFLYGELLPGIDLIKQIANFDTKIKNADWIITGEGKLDNQTLSGKTLSGVLTSANNNKIKVAAFCGSIDLIPDELNQMGIVYRDSIIYKAINLDDALENTTFYLKQITEEFIDFISK</sequence>
<comment type="similarity">
    <text evidence="1 4">Belongs to the glycerate kinase type-1 family.</text>
</comment>
<keyword evidence="3 4" id="KW-0418">Kinase</keyword>
<dbReference type="RefSeq" id="WP_092466282.1">
    <property type="nucleotide sequence ID" value="NZ_FNCZ01000001.1"/>
</dbReference>
<dbReference type="InterPro" id="IPR018197">
    <property type="entry name" value="Glycerate_kinase_RE-like"/>
</dbReference>
<dbReference type="PANTHER" id="PTHR21599">
    <property type="entry name" value="GLYCERATE KINASE"/>
    <property type="match status" value="1"/>
</dbReference>
<keyword evidence="2 4" id="KW-0808">Transferase</keyword>
<protein>
    <submittedName>
        <fullName evidence="5">Glycerate kinase</fullName>
    </submittedName>
</protein>
<proteinExistence type="inferred from homology"/>
<dbReference type="InterPro" id="IPR018193">
    <property type="entry name" value="Glyc_kinase_flavodox-like_fold"/>
</dbReference>
<evidence type="ECO:0000313" key="6">
    <source>
        <dbReference type="Proteomes" id="UP000199492"/>
    </source>
</evidence>
<dbReference type="AlphaFoldDB" id="A0A1G7XRY0"/>
<dbReference type="Pfam" id="PF02595">
    <property type="entry name" value="Gly_kinase"/>
    <property type="match status" value="1"/>
</dbReference>